<evidence type="ECO:0000313" key="2">
    <source>
        <dbReference type="EMBL" id="MPN44276.1"/>
    </source>
</evidence>
<dbReference type="InterPro" id="IPR007210">
    <property type="entry name" value="ABC_Gly_betaine_transp_sub-bd"/>
</dbReference>
<gene>
    <name evidence="2" type="ORF">SDC9_191838</name>
</gene>
<dbReference type="SUPFAM" id="SSF53850">
    <property type="entry name" value="Periplasmic binding protein-like II"/>
    <property type="match status" value="1"/>
</dbReference>
<evidence type="ECO:0000259" key="1">
    <source>
        <dbReference type="Pfam" id="PF04069"/>
    </source>
</evidence>
<dbReference type="GO" id="GO:0022857">
    <property type="term" value="F:transmembrane transporter activity"/>
    <property type="evidence" value="ECO:0007669"/>
    <property type="project" value="InterPro"/>
</dbReference>
<dbReference type="EMBL" id="VSSQ01103286">
    <property type="protein sequence ID" value="MPN44276.1"/>
    <property type="molecule type" value="Genomic_DNA"/>
</dbReference>
<comment type="caution">
    <text evidence="2">The sequence shown here is derived from an EMBL/GenBank/DDBJ whole genome shotgun (WGS) entry which is preliminary data.</text>
</comment>
<reference evidence="2" key="1">
    <citation type="submission" date="2019-08" db="EMBL/GenBank/DDBJ databases">
        <authorList>
            <person name="Kucharzyk K."/>
            <person name="Murdoch R.W."/>
            <person name="Higgins S."/>
            <person name="Loffler F."/>
        </authorList>
    </citation>
    <scope>NUCLEOTIDE SEQUENCE</scope>
</reference>
<feature type="domain" description="ABC-type glycine betaine transport system substrate-binding" evidence="1">
    <location>
        <begin position="44"/>
        <end position="130"/>
    </location>
</feature>
<protein>
    <recommendedName>
        <fullName evidence="1">ABC-type glycine betaine transport system substrate-binding domain-containing protein</fullName>
    </recommendedName>
</protein>
<dbReference type="Gene3D" id="3.40.190.10">
    <property type="entry name" value="Periplasmic binding protein-like II"/>
    <property type="match status" value="1"/>
</dbReference>
<organism evidence="2">
    <name type="scientific">bioreactor metagenome</name>
    <dbReference type="NCBI Taxonomy" id="1076179"/>
    <lineage>
        <taxon>unclassified sequences</taxon>
        <taxon>metagenomes</taxon>
        <taxon>ecological metagenomes</taxon>
    </lineage>
</organism>
<dbReference type="Gene3D" id="3.40.190.120">
    <property type="entry name" value="Osmoprotection protein (prox), domain 2"/>
    <property type="match status" value="1"/>
</dbReference>
<accession>A0A645I094</accession>
<dbReference type="Pfam" id="PF04069">
    <property type="entry name" value="OpuAC"/>
    <property type="match status" value="1"/>
</dbReference>
<name>A0A645I094_9ZZZZ</name>
<proteinExistence type="predicted"/>
<dbReference type="AlphaFoldDB" id="A0A645I094"/>
<dbReference type="GO" id="GO:0043190">
    <property type="term" value="C:ATP-binding cassette (ABC) transporter complex"/>
    <property type="evidence" value="ECO:0007669"/>
    <property type="project" value="InterPro"/>
</dbReference>
<sequence>MAAVPKLAVSRADGVPGLKAVYGAQFDILTVDDPVQRASLLINGNAVIAAFRQTEYTGASGLVDLVDVEKLTVSDPGVVLVNSALTEAEPEQVLAIDAVAQAITTDTLLDLQAQVAGGGTVPDVAAGWLKDQGLA</sequence>